<keyword evidence="5 7" id="KW-1133">Transmembrane helix</keyword>
<keyword evidence="3 7" id="KW-1003">Cell membrane</keyword>
<evidence type="ECO:0000256" key="8">
    <source>
        <dbReference type="SAM" id="MobiDB-lite"/>
    </source>
</evidence>
<dbReference type="OrthoDB" id="5242213at2"/>
<evidence type="ECO:0000313" key="10">
    <source>
        <dbReference type="EMBL" id="EGD56157.1"/>
    </source>
</evidence>
<evidence type="ECO:0000256" key="7">
    <source>
        <dbReference type="RuleBase" id="RU366058"/>
    </source>
</evidence>
<evidence type="ECO:0000256" key="6">
    <source>
        <dbReference type="ARBA" id="ARBA00023136"/>
    </source>
</evidence>
<feature type="transmembrane region" description="Helical" evidence="7">
    <location>
        <begin position="163"/>
        <end position="185"/>
    </location>
</feature>
<proteinExistence type="inferred from homology"/>
<dbReference type="eggNOG" id="COG0398">
    <property type="taxonomic scope" value="Bacteria"/>
</dbReference>
<comment type="caution">
    <text evidence="10">The sequence shown here is derived from an EMBL/GenBank/DDBJ whole genome shotgun (WGS) entry which is preliminary data.</text>
</comment>
<keyword evidence="4 7" id="KW-0812">Transmembrane</keyword>
<feature type="domain" description="VTT" evidence="9">
    <location>
        <begin position="97"/>
        <end position="214"/>
    </location>
</feature>
<sequence>MRSNSPRGAGPAEIPVELDGDSAGLPAIPTTTSRPSATRAAVIRGAIVMGLVVALLIAAYFVPLPSIATARTWSDSLGPWFFWLFFLAYAVIPIGPIPRTAFTVTAGVLFPPAVAFVGATVSSTIAAVSAFLIARRLGRERVQPYLRHPAIAAIEYRLQRRGWLAVGSLRLIAVCPFSLLNYLSGLSGIRFLPYVLATVVGMTPGNAALIFLGNALTGEASPISLLLSAVLFSVGVIGLVIDTRLPVAPENSSENA</sequence>
<dbReference type="STRING" id="644548.SCNU_04846"/>
<dbReference type="GO" id="GO:0005886">
    <property type="term" value="C:plasma membrane"/>
    <property type="evidence" value="ECO:0007669"/>
    <property type="project" value="UniProtKB-SubCell"/>
</dbReference>
<evidence type="ECO:0000256" key="4">
    <source>
        <dbReference type="ARBA" id="ARBA00022692"/>
    </source>
</evidence>
<dbReference type="EMBL" id="AEUD01000003">
    <property type="protein sequence ID" value="EGD56157.1"/>
    <property type="molecule type" value="Genomic_DNA"/>
</dbReference>
<feature type="transmembrane region" description="Helical" evidence="7">
    <location>
        <begin position="223"/>
        <end position="241"/>
    </location>
</feature>
<dbReference type="PANTHER" id="PTHR12677:SF59">
    <property type="entry name" value="GOLGI APPARATUS MEMBRANE PROTEIN TVP38-RELATED"/>
    <property type="match status" value="1"/>
</dbReference>
<dbReference type="InterPro" id="IPR015414">
    <property type="entry name" value="TMEM64"/>
</dbReference>
<dbReference type="RefSeq" id="WP_009678234.1">
    <property type="nucleotide sequence ID" value="NZ_AEUD01000003.1"/>
</dbReference>
<evidence type="ECO:0000313" key="11">
    <source>
        <dbReference type="Proteomes" id="UP000035065"/>
    </source>
</evidence>
<feature type="transmembrane region" description="Helical" evidence="7">
    <location>
        <begin position="109"/>
        <end position="134"/>
    </location>
</feature>
<evidence type="ECO:0000259" key="9">
    <source>
        <dbReference type="Pfam" id="PF09335"/>
    </source>
</evidence>
<evidence type="ECO:0000256" key="3">
    <source>
        <dbReference type="ARBA" id="ARBA00022475"/>
    </source>
</evidence>
<keyword evidence="11" id="KW-1185">Reference proteome</keyword>
<dbReference type="AlphaFoldDB" id="F1YG34"/>
<evidence type="ECO:0000256" key="5">
    <source>
        <dbReference type="ARBA" id="ARBA00022989"/>
    </source>
</evidence>
<dbReference type="Pfam" id="PF09335">
    <property type="entry name" value="VTT_dom"/>
    <property type="match status" value="1"/>
</dbReference>
<name>F1YG34_9ACTN</name>
<feature type="transmembrane region" description="Helical" evidence="7">
    <location>
        <begin position="77"/>
        <end position="97"/>
    </location>
</feature>
<feature type="region of interest" description="Disordered" evidence="8">
    <location>
        <begin position="1"/>
        <end position="21"/>
    </location>
</feature>
<evidence type="ECO:0000256" key="1">
    <source>
        <dbReference type="ARBA" id="ARBA00004651"/>
    </source>
</evidence>
<reference evidence="10 11" key="1">
    <citation type="journal article" date="2011" name="J. Bacteriol.">
        <title>Draft Genome Sequence of Gordonia neofelifaecis NRRL B-59395, a Cholesterol-Degrading Actinomycete.</title>
        <authorList>
            <person name="Ge F."/>
            <person name="Li W."/>
            <person name="Chen G."/>
            <person name="Liu Y."/>
            <person name="Zhang G."/>
            <person name="Yong B."/>
            <person name="Wang Q."/>
            <person name="Wang N."/>
            <person name="Huang Z."/>
            <person name="Li W."/>
            <person name="Wang J."/>
            <person name="Wu C."/>
            <person name="Xie Q."/>
            <person name="Liu G."/>
        </authorList>
    </citation>
    <scope>NUCLEOTIDE SEQUENCE [LARGE SCALE GENOMIC DNA]</scope>
    <source>
        <strain evidence="10 11">NRRL B-59395</strain>
    </source>
</reference>
<evidence type="ECO:0000256" key="2">
    <source>
        <dbReference type="ARBA" id="ARBA00008640"/>
    </source>
</evidence>
<feature type="transmembrane region" description="Helical" evidence="7">
    <location>
        <begin position="191"/>
        <end position="211"/>
    </location>
</feature>
<comment type="subcellular location">
    <subcellularLocation>
        <location evidence="1 7">Cell membrane</location>
        <topology evidence="1 7">Multi-pass membrane protein</topology>
    </subcellularLocation>
</comment>
<dbReference type="Proteomes" id="UP000035065">
    <property type="component" value="Unassembled WGS sequence"/>
</dbReference>
<organism evidence="10 11">
    <name type="scientific">Gordonia neofelifaecis NRRL B-59395</name>
    <dbReference type="NCBI Taxonomy" id="644548"/>
    <lineage>
        <taxon>Bacteria</taxon>
        <taxon>Bacillati</taxon>
        <taxon>Actinomycetota</taxon>
        <taxon>Actinomycetes</taxon>
        <taxon>Mycobacteriales</taxon>
        <taxon>Gordoniaceae</taxon>
        <taxon>Gordonia</taxon>
    </lineage>
</organism>
<protein>
    <recommendedName>
        <fullName evidence="7">TVP38/TMEM64 family membrane protein</fullName>
    </recommendedName>
</protein>
<dbReference type="PANTHER" id="PTHR12677">
    <property type="entry name" value="GOLGI APPARATUS MEMBRANE PROTEIN TVP38-RELATED"/>
    <property type="match status" value="1"/>
</dbReference>
<comment type="similarity">
    <text evidence="2 7">Belongs to the TVP38/TMEM64 family.</text>
</comment>
<keyword evidence="6 7" id="KW-0472">Membrane</keyword>
<gene>
    <name evidence="10" type="ORF">SCNU_04846</name>
</gene>
<feature type="transmembrane region" description="Helical" evidence="7">
    <location>
        <begin position="41"/>
        <end position="65"/>
    </location>
</feature>
<accession>F1YG34</accession>
<dbReference type="InterPro" id="IPR032816">
    <property type="entry name" value="VTT_dom"/>
</dbReference>